<evidence type="ECO:0000313" key="3">
    <source>
        <dbReference type="Proteomes" id="UP001056429"/>
    </source>
</evidence>
<feature type="transmembrane region" description="Helical" evidence="1">
    <location>
        <begin position="43"/>
        <end position="66"/>
    </location>
</feature>
<comment type="caution">
    <text evidence="2">The sequence shown here is derived from an EMBL/GenBank/DDBJ whole genome shotgun (WGS) entry which is preliminary data.</text>
</comment>
<name>A0A9J6P5F7_9CLOT</name>
<feature type="transmembrane region" description="Helical" evidence="1">
    <location>
        <begin position="109"/>
        <end position="131"/>
    </location>
</feature>
<feature type="transmembrane region" description="Helical" evidence="1">
    <location>
        <begin position="6"/>
        <end position="23"/>
    </location>
</feature>
<dbReference type="AlphaFoldDB" id="A0A9J6P5F7"/>
<evidence type="ECO:0000313" key="2">
    <source>
        <dbReference type="EMBL" id="MCM1991811.1"/>
    </source>
</evidence>
<dbReference type="EMBL" id="JAGSOJ010000004">
    <property type="protein sequence ID" value="MCM1991811.1"/>
    <property type="molecule type" value="Genomic_DNA"/>
</dbReference>
<reference evidence="2" key="1">
    <citation type="journal article" date="2021" name="mSystems">
        <title>Bacteria and Archaea Synergistically Convert Glycine Betaine to Biogenic Methane in the Formosa Cold Seep of the South China Sea.</title>
        <authorList>
            <person name="Li L."/>
            <person name="Zhang W."/>
            <person name="Zhang S."/>
            <person name="Song L."/>
            <person name="Sun Q."/>
            <person name="Zhang H."/>
            <person name="Xiang H."/>
            <person name="Dong X."/>
        </authorList>
    </citation>
    <scope>NUCLEOTIDE SEQUENCE</scope>
    <source>
        <strain evidence="2">ZWT</strain>
    </source>
</reference>
<dbReference type="Proteomes" id="UP001056429">
    <property type="component" value="Unassembled WGS sequence"/>
</dbReference>
<dbReference type="RefSeq" id="WP_250860947.1">
    <property type="nucleotide sequence ID" value="NZ_JAGSOJ010000004.1"/>
</dbReference>
<keyword evidence="1" id="KW-1133">Transmembrane helix</keyword>
<feature type="transmembrane region" description="Helical" evidence="1">
    <location>
        <begin position="72"/>
        <end position="97"/>
    </location>
</feature>
<protein>
    <submittedName>
        <fullName evidence="2">Permease</fullName>
    </submittedName>
</protein>
<accession>A0A9J6P5F7</accession>
<keyword evidence="1" id="KW-0812">Transmembrane</keyword>
<sequence length="158" mass="16734">MTSYILYGGVTVLLMISAIFDIGKTKKALKIGYNSFKKLVPSIVPMLIFIGIILSVLSPSTISTILGDQSGVLGVLLGLFVGSITFMPGFVAFPLGANLLEHGAGYPQIAAFISSLMAVGFTTIGLEIKYFGKKSAILRNILGLIASVVFALIIWSVM</sequence>
<proteinExistence type="predicted"/>
<organism evidence="2 3">
    <name type="scientific">Oceanirhabdus seepicola</name>
    <dbReference type="NCBI Taxonomy" id="2828781"/>
    <lineage>
        <taxon>Bacteria</taxon>
        <taxon>Bacillati</taxon>
        <taxon>Bacillota</taxon>
        <taxon>Clostridia</taxon>
        <taxon>Eubacteriales</taxon>
        <taxon>Clostridiaceae</taxon>
        <taxon>Oceanirhabdus</taxon>
    </lineage>
</organism>
<feature type="transmembrane region" description="Helical" evidence="1">
    <location>
        <begin position="137"/>
        <end position="157"/>
    </location>
</feature>
<keyword evidence="3" id="KW-1185">Reference proteome</keyword>
<reference evidence="2" key="2">
    <citation type="submission" date="2021-04" db="EMBL/GenBank/DDBJ databases">
        <authorList>
            <person name="Dong X."/>
        </authorList>
    </citation>
    <scope>NUCLEOTIDE SEQUENCE</scope>
    <source>
        <strain evidence="2">ZWT</strain>
    </source>
</reference>
<evidence type="ECO:0000256" key="1">
    <source>
        <dbReference type="SAM" id="Phobius"/>
    </source>
</evidence>
<keyword evidence="1" id="KW-0472">Membrane</keyword>
<gene>
    <name evidence="2" type="ORF">KDK92_18895</name>
</gene>